<dbReference type="CTD" id="9820889"/>
<accession>A0A6A5HI54</accession>
<evidence type="ECO:0000313" key="3">
    <source>
        <dbReference type="Proteomes" id="UP000483820"/>
    </source>
</evidence>
<dbReference type="RefSeq" id="XP_053589635.1">
    <property type="nucleotide sequence ID" value="XM_053725441.1"/>
</dbReference>
<organism evidence="2 3">
    <name type="scientific">Caenorhabditis remanei</name>
    <name type="common">Caenorhabditis vulgaris</name>
    <dbReference type="NCBI Taxonomy" id="31234"/>
    <lineage>
        <taxon>Eukaryota</taxon>
        <taxon>Metazoa</taxon>
        <taxon>Ecdysozoa</taxon>
        <taxon>Nematoda</taxon>
        <taxon>Chromadorea</taxon>
        <taxon>Rhabditida</taxon>
        <taxon>Rhabditina</taxon>
        <taxon>Rhabditomorpha</taxon>
        <taxon>Rhabditoidea</taxon>
        <taxon>Rhabditidae</taxon>
        <taxon>Peloderinae</taxon>
        <taxon>Caenorhabditis</taxon>
    </lineage>
</organism>
<sequence length="345" mass="40426">MDHLKLINLNQIELLAKIKKIQKETDEMTKLLEMDLDRKELKEIREEVNEVRRRCEKQEVFQSDFDSNVLLELREIRNVLKTIEDRENDQNEIIASIRAAMNPELRLNPCEDVDESNRNIDKNIGQSIEKLIVGTWESVNSYYRRTLTFSYKNNSNVLHWEQKVNGILQDFHWEKIGNRLITKSVTLFTTVENNHMKTRVEFLNHGTEDITPISEGIAGTWKPSSLVDYPHFVKPGDPVKRSRWLIGQLSYSVTMGCLSWELTPTESLKNTGKETNVPLKKPVEYSDHSETWSFENDDLIIVFRNKTDQSIIKKYYKFILGGKLHIVFHNLVDNVTSTRIYERVL</sequence>
<reference evidence="2 3" key="1">
    <citation type="submission" date="2019-12" db="EMBL/GenBank/DDBJ databases">
        <title>Chromosome-level assembly of the Caenorhabditis remanei genome.</title>
        <authorList>
            <person name="Teterina A.A."/>
            <person name="Willis J.H."/>
            <person name="Phillips P.C."/>
        </authorList>
    </citation>
    <scope>NUCLEOTIDE SEQUENCE [LARGE SCALE GENOMIC DNA]</scope>
    <source>
        <strain evidence="2 3">PX506</strain>
        <tissue evidence="2">Whole organism</tissue>
    </source>
</reference>
<proteinExistence type="predicted"/>
<keyword evidence="1" id="KW-0175">Coiled coil</keyword>
<gene>
    <name evidence="2" type="ORF">GCK72_006019</name>
</gene>
<dbReference type="Proteomes" id="UP000483820">
    <property type="component" value="Chromosome II"/>
</dbReference>
<evidence type="ECO:0000256" key="1">
    <source>
        <dbReference type="SAM" id="Coils"/>
    </source>
</evidence>
<comment type="caution">
    <text evidence="2">The sequence shown here is derived from an EMBL/GenBank/DDBJ whole genome shotgun (WGS) entry which is preliminary data.</text>
</comment>
<name>A0A6A5HI54_CAERE</name>
<dbReference type="AlphaFoldDB" id="A0A6A5HI54"/>
<dbReference type="EMBL" id="WUAV01000002">
    <property type="protein sequence ID" value="KAF1766063.1"/>
    <property type="molecule type" value="Genomic_DNA"/>
</dbReference>
<protein>
    <submittedName>
        <fullName evidence="2">Uncharacterized protein</fullName>
    </submittedName>
</protein>
<dbReference type="KEGG" id="crq:GCK72_006019"/>
<feature type="coiled-coil region" evidence="1">
    <location>
        <begin position="34"/>
        <end position="61"/>
    </location>
</feature>
<dbReference type="GeneID" id="9820889"/>
<evidence type="ECO:0000313" key="2">
    <source>
        <dbReference type="EMBL" id="KAF1766063.1"/>
    </source>
</evidence>